<protein>
    <submittedName>
        <fullName evidence="1">Two component system histidine kinase</fullName>
    </submittedName>
</protein>
<keyword evidence="1" id="KW-0808">Transferase</keyword>
<dbReference type="AlphaFoldDB" id="A0A0L7LFW8"/>
<evidence type="ECO:0000313" key="2">
    <source>
        <dbReference type="Proteomes" id="UP000037510"/>
    </source>
</evidence>
<sequence>MSSELSISMQRVNIQNNLISPENLKSTEVNNCYFWLRVLGSNGDNLETISAGPFHKSSTYEKKLLRCKATHAHSHDDEEWWDDGYEELSKRYSSLLRAYSDKCGDVANRDKALAHMKQHAEVMHAQLTHAHKALLSVAEKYLVLKKRRNVQRSGVMHAQLVHAHKALLSVAGKYLLLKKRNVQV</sequence>
<dbReference type="GO" id="GO:0016301">
    <property type="term" value="F:kinase activity"/>
    <property type="evidence" value="ECO:0007669"/>
    <property type="project" value="UniProtKB-KW"/>
</dbReference>
<feature type="non-terminal residue" evidence="1">
    <location>
        <position position="1"/>
    </location>
</feature>
<proteinExistence type="predicted"/>
<evidence type="ECO:0000313" key="1">
    <source>
        <dbReference type="EMBL" id="KOB74101.1"/>
    </source>
</evidence>
<dbReference type="Proteomes" id="UP000037510">
    <property type="component" value="Unassembled WGS sequence"/>
</dbReference>
<keyword evidence="1" id="KW-0418">Kinase</keyword>
<name>A0A0L7LFW8_OPEBR</name>
<keyword evidence="2" id="KW-1185">Reference proteome</keyword>
<organism evidence="1 2">
    <name type="scientific">Operophtera brumata</name>
    <name type="common">Winter moth</name>
    <name type="synonym">Phalaena brumata</name>
    <dbReference type="NCBI Taxonomy" id="104452"/>
    <lineage>
        <taxon>Eukaryota</taxon>
        <taxon>Metazoa</taxon>
        <taxon>Ecdysozoa</taxon>
        <taxon>Arthropoda</taxon>
        <taxon>Hexapoda</taxon>
        <taxon>Insecta</taxon>
        <taxon>Pterygota</taxon>
        <taxon>Neoptera</taxon>
        <taxon>Endopterygota</taxon>
        <taxon>Lepidoptera</taxon>
        <taxon>Glossata</taxon>
        <taxon>Ditrysia</taxon>
        <taxon>Geometroidea</taxon>
        <taxon>Geometridae</taxon>
        <taxon>Larentiinae</taxon>
        <taxon>Operophtera</taxon>
    </lineage>
</organism>
<accession>A0A0L7LFW8</accession>
<comment type="caution">
    <text evidence="1">The sequence shown here is derived from an EMBL/GenBank/DDBJ whole genome shotgun (WGS) entry which is preliminary data.</text>
</comment>
<reference evidence="1 2" key="1">
    <citation type="journal article" date="2015" name="Genome Biol. Evol.">
        <title>The genome of winter moth (Operophtera brumata) provides a genomic perspective on sexual dimorphism and phenology.</title>
        <authorList>
            <person name="Derks M.F."/>
            <person name="Smit S."/>
            <person name="Salis L."/>
            <person name="Schijlen E."/>
            <person name="Bossers A."/>
            <person name="Mateman C."/>
            <person name="Pijl A.S."/>
            <person name="de Ridder D."/>
            <person name="Groenen M.A."/>
            <person name="Visser M.E."/>
            <person name="Megens H.J."/>
        </authorList>
    </citation>
    <scope>NUCLEOTIDE SEQUENCE [LARGE SCALE GENOMIC DNA]</scope>
    <source>
        <strain evidence="1">WM2013NL</strain>
        <tissue evidence="1">Head and thorax</tissue>
    </source>
</reference>
<feature type="non-terminal residue" evidence="1">
    <location>
        <position position="184"/>
    </location>
</feature>
<gene>
    <name evidence="1" type="ORF">OBRU01_09900</name>
</gene>
<dbReference type="EMBL" id="JTDY01001353">
    <property type="protein sequence ID" value="KOB74101.1"/>
    <property type="molecule type" value="Genomic_DNA"/>
</dbReference>